<gene>
    <name evidence="1" type="ORF">BDR25DRAFT_372417</name>
</gene>
<accession>A0ACB6QQR6</accession>
<dbReference type="EMBL" id="MU003513">
    <property type="protein sequence ID" value="KAF2469202.1"/>
    <property type="molecule type" value="Genomic_DNA"/>
</dbReference>
<dbReference type="Proteomes" id="UP000799755">
    <property type="component" value="Unassembled WGS sequence"/>
</dbReference>
<sequence>MMGTHHGPDFILPPFDPTSPPALGTPIKTVAELIDFNADKNANYLFCLQAERAVQGAKDSTFLPITFKTLRDLIFGCQQWLRENIVELQLPNKNDQGTVARGKPIALLVDSDIGLLIHFFAFVGLGIPVLLLSSRLSPLAIQSLLLQTSSNAILTSSRLEGAAKEAVSLFENDGRRPTLYRETSYQLFMRPQTSQIIASEHHYVADNDRNVLILHSSGTTGLPKAVFQSHRYLLSYAPFASFDFEGPSDLQKHQTIGLSTLPLYHAFGLMAPMMSLSIGKPFAIAPPAFVPSAASTVELLTLADARSLLTVPSLLQDITELPENVGLEVLRKLQYVASGGGPLGVSVGSKLSRAGVKLINGFGSTEVGSVGRLQPPGPDNDWRYFRLRKDLHFKITAIDPPTVEDEERRYKISTRPPGWDSDFEMGDYFVTSLKKTGRDFMPTARVDDVIVLKTGEKVSPHILETMLMNREDVRAAIAFGHGRFEIGVLVEPSAPILDSQVEEFKNRLWGTIVHAGSFMDAQAQISSPAAVVVLRPDQKFPRSDKASILREFSYEMFRSEIEDAYVHLDKPLAQFGATNDVEENLLDLIQRNIWKSHLKPLKKTEDLFELGMDSLQATQLRRHLFAELSKRKDVATVQTQIRPDIVYQYPSIAKLATYLSGGVCSGSGALDHGSLLTLIEQYVGSPLPTPDVSERNATVLITGASGALGAHILAQLTSMSSVERIICLNRPGADKMSPYARQFKASKLKGAYIPLRDADKIEILEANTALPCLGLSQSTFWGLATSITHIIHNAWPVDFKRTVTSFEAQFRIMSNLLELALNTGSRTKFLFVSSIAVVSEYDAHRREDEPVFVPEQPFQTDWSLPNMGYGQSKLVCEKMLERVVNDGMIDGVVVRFGQISGAISNGYWNPAEYVPRMVANSKRIGALPELPGTLSWLPLENAASTVTDILFAPPKTGREGDRFVYHVENPSRQSWDSVMATISETLNLRLTPFENWLNQLQNLNTQKEIHSRENAVGSSSASLQQFFETDFIHVGCGNLCLDTTFARRISPSLNEAEAISKGLVEKYVKFK</sequence>
<protein>
    <submittedName>
        <fullName evidence="1">Acetyl-CoA synthetase-like protein</fullName>
    </submittedName>
</protein>
<evidence type="ECO:0000313" key="2">
    <source>
        <dbReference type="Proteomes" id="UP000799755"/>
    </source>
</evidence>
<reference evidence="1" key="1">
    <citation type="journal article" date="2020" name="Stud. Mycol.">
        <title>101 Dothideomycetes genomes: a test case for predicting lifestyles and emergence of pathogens.</title>
        <authorList>
            <person name="Haridas S."/>
            <person name="Albert R."/>
            <person name="Binder M."/>
            <person name="Bloem J."/>
            <person name="Labutti K."/>
            <person name="Salamov A."/>
            <person name="Andreopoulos B."/>
            <person name="Baker S."/>
            <person name="Barry K."/>
            <person name="Bills G."/>
            <person name="Bluhm B."/>
            <person name="Cannon C."/>
            <person name="Castanera R."/>
            <person name="Culley D."/>
            <person name="Daum C."/>
            <person name="Ezra D."/>
            <person name="Gonzalez J."/>
            <person name="Henrissat B."/>
            <person name="Kuo A."/>
            <person name="Liang C."/>
            <person name="Lipzen A."/>
            <person name="Lutzoni F."/>
            <person name="Magnuson J."/>
            <person name="Mondo S."/>
            <person name="Nolan M."/>
            <person name="Ohm R."/>
            <person name="Pangilinan J."/>
            <person name="Park H.-J."/>
            <person name="Ramirez L."/>
            <person name="Alfaro M."/>
            <person name="Sun H."/>
            <person name="Tritt A."/>
            <person name="Yoshinaga Y."/>
            <person name="Zwiers L.-H."/>
            <person name="Turgeon B."/>
            <person name="Goodwin S."/>
            <person name="Spatafora J."/>
            <person name="Crous P."/>
            <person name="Grigoriev I."/>
        </authorList>
    </citation>
    <scope>NUCLEOTIDE SEQUENCE</scope>
    <source>
        <strain evidence="1">ATCC 200398</strain>
    </source>
</reference>
<comment type="caution">
    <text evidence="1">The sequence shown here is derived from an EMBL/GenBank/DDBJ whole genome shotgun (WGS) entry which is preliminary data.</text>
</comment>
<organism evidence="1 2">
    <name type="scientific">Lindgomyces ingoldianus</name>
    <dbReference type="NCBI Taxonomy" id="673940"/>
    <lineage>
        <taxon>Eukaryota</taxon>
        <taxon>Fungi</taxon>
        <taxon>Dikarya</taxon>
        <taxon>Ascomycota</taxon>
        <taxon>Pezizomycotina</taxon>
        <taxon>Dothideomycetes</taxon>
        <taxon>Pleosporomycetidae</taxon>
        <taxon>Pleosporales</taxon>
        <taxon>Lindgomycetaceae</taxon>
        <taxon>Lindgomyces</taxon>
    </lineage>
</organism>
<evidence type="ECO:0000313" key="1">
    <source>
        <dbReference type="EMBL" id="KAF2469202.1"/>
    </source>
</evidence>
<keyword evidence="2" id="KW-1185">Reference proteome</keyword>
<proteinExistence type="predicted"/>
<name>A0ACB6QQR6_9PLEO</name>